<dbReference type="InterPro" id="IPR050565">
    <property type="entry name" value="LYPA1-2/EST-like"/>
</dbReference>
<evidence type="ECO:0000256" key="2">
    <source>
        <dbReference type="ARBA" id="ARBA00022801"/>
    </source>
</evidence>
<keyword evidence="2" id="KW-0378">Hydrolase</keyword>
<sequence>MTKLSGPMLAPAQGGAPDAAIVLLHGYGSDGNDLIAMAPRFQPLLPGALVVSPHAPEPAGAAGYGYQWFPIAWDSAAQRLASRQAGVTGARPVLLEFLHDLWAQTGIAPGRTILAGFSQGAMMALHVGLSLPPEQQLMGVIGMSGALLPPEGFGGGKLARPPICLVHGDMDDVVDPNHSAEANALLTEAGYEVAYHVSRGVGHGVSPDGMDFIAGFIARLAEK</sequence>
<dbReference type="InterPro" id="IPR003140">
    <property type="entry name" value="PLipase/COase/thioEstase"/>
</dbReference>
<dbReference type="GO" id="GO:0016787">
    <property type="term" value="F:hydrolase activity"/>
    <property type="evidence" value="ECO:0007669"/>
    <property type="project" value="UniProtKB-KW"/>
</dbReference>
<comment type="caution">
    <text evidence="4">The sequence shown here is derived from an EMBL/GenBank/DDBJ whole genome shotgun (WGS) entry which is preliminary data.</text>
</comment>
<evidence type="ECO:0000313" key="5">
    <source>
        <dbReference type="Proteomes" id="UP000078389"/>
    </source>
</evidence>
<accession>A0A178HMD7</accession>
<dbReference type="SUPFAM" id="SSF53474">
    <property type="entry name" value="alpha/beta-Hydrolases"/>
    <property type="match status" value="1"/>
</dbReference>
<organism evidence="4 5">
    <name type="scientific">Devosia elaeis</name>
    <dbReference type="NCBI Taxonomy" id="1770058"/>
    <lineage>
        <taxon>Bacteria</taxon>
        <taxon>Pseudomonadati</taxon>
        <taxon>Pseudomonadota</taxon>
        <taxon>Alphaproteobacteria</taxon>
        <taxon>Hyphomicrobiales</taxon>
        <taxon>Devosiaceae</taxon>
        <taxon>Devosia</taxon>
    </lineage>
</organism>
<dbReference type="EMBL" id="LVVY01000133">
    <property type="protein sequence ID" value="OAM73580.1"/>
    <property type="molecule type" value="Genomic_DNA"/>
</dbReference>
<feature type="domain" description="Phospholipase/carboxylesterase/thioesterase" evidence="3">
    <location>
        <begin position="16"/>
        <end position="218"/>
    </location>
</feature>
<reference evidence="4 5" key="1">
    <citation type="submission" date="2016-03" db="EMBL/GenBank/DDBJ databases">
        <title>Genome sequencing of Devosia sp. S37.</title>
        <authorList>
            <person name="Mohd Nor M."/>
        </authorList>
    </citation>
    <scope>NUCLEOTIDE SEQUENCE [LARGE SCALE GENOMIC DNA]</scope>
    <source>
        <strain evidence="4 5">S37</strain>
    </source>
</reference>
<comment type="similarity">
    <text evidence="1">Belongs to the AB hydrolase superfamily. AB hydrolase 2 family.</text>
</comment>
<name>A0A178HMD7_9HYPH</name>
<gene>
    <name evidence="4" type="ORF">A3840_17835</name>
</gene>
<protein>
    <recommendedName>
        <fullName evidence="3">Phospholipase/carboxylesterase/thioesterase domain-containing protein</fullName>
    </recommendedName>
</protein>
<dbReference type="Gene3D" id="3.40.50.1820">
    <property type="entry name" value="alpha/beta hydrolase"/>
    <property type="match status" value="1"/>
</dbReference>
<dbReference type="Pfam" id="PF02230">
    <property type="entry name" value="Abhydrolase_2"/>
    <property type="match status" value="1"/>
</dbReference>
<dbReference type="InterPro" id="IPR029058">
    <property type="entry name" value="AB_hydrolase_fold"/>
</dbReference>
<dbReference type="OrthoDB" id="9801763at2"/>
<dbReference type="Proteomes" id="UP000078389">
    <property type="component" value="Unassembled WGS sequence"/>
</dbReference>
<evidence type="ECO:0000313" key="4">
    <source>
        <dbReference type="EMBL" id="OAM73580.1"/>
    </source>
</evidence>
<dbReference type="STRING" id="1770058.A3840_17835"/>
<proteinExistence type="inferred from homology"/>
<dbReference type="PANTHER" id="PTHR10655">
    <property type="entry name" value="LYSOPHOSPHOLIPASE-RELATED"/>
    <property type="match status" value="1"/>
</dbReference>
<evidence type="ECO:0000259" key="3">
    <source>
        <dbReference type="Pfam" id="PF02230"/>
    </source>
</evidence>
<evidence type="ECO:0000256" key="1">
    <source>
        <dbReference type="ARBA" id="ARBA00006499"/>
    </source>
</evidence>
<dbReference type="RefSeq" id="WP_067460206.1">
    <property type="nucleotide sequence ID" value="NZ_LVVY01000133.1"/>
</dbReference>
<dbReference type="AlphaFoldDB" id="A0A178HMD7"/>
<keyword evidence="5" id="KW-1185">Reference proteome</keyword>
<dbReference type="PANTHER" id="PTHR10655:SF17">
    <property type="entry name" value="LYSOPHOSPHOLIPASE-LIKE PROTEIN 1"/>
    <property type="match status" value="1"/>
</dbReference>